<organism evidence="1">
    <name type="scientific">viral metagenome</name>
    <dbReference type="NCBI Taxonomy" id="1070528"/>
    <lineage>
        <taxon>unclassified sequences</taxon>
        <taxon>metagenomes</taxon>
        <taxon>organismal metagenomes</taxon>
    </lineage>
</organism>
<protein>
    <submittedName>
        <fullName evidence="1">Uncharacterized protein</fullName>
    </submittedName>
</protein>
<accession>A0A6C0C009</accession>
<dbReference type="EMBL" id="MN739303">
    <property type="protein sequence ID" value="QHS97756.1"/>
    <property type="molecule type" value="Genomic_DNA"/>
</dbReference>
<reference evidence="1" key="1">
    <citation type="journal article" date="2020" name="Nature">
        <title>Giant virus diversity and host interactions through global metagenomics.</title>
        <authorList>
            <person name="Schulz F."/>
            <person name="Roux S."/>
            <person name="Paez-Espino D."/>
            <person name="Jungbluth S."/>
            <person name="Walsh D.A."/>
            <person name="Denef V.J."/>
            <person name="McMahon K.D."/>
            <person name="Konstantinidis K.T."/>
            <person name="Eloe-Fadrosh E.A."/>
            <person name="Kyrpides N.C."/>
            <person name="Woyke T."/>
        </authorList>
    </citation>
    <scope>NUCLEOTIDE SEQUENCE</scope>
    <source>
        <strain evidence="1">GVMAG-M-3300020182-33</strain>
    </source>
</reference>
<sequence length="107" mass="11833">MTTNYNTYCTNWGCFRGYYRDDIDNGWPSWRPAPNRFMPPVSQIGIGLPQEGPIGQLKAPPLWHYTVPQNQESIMSLCGSAGCGPITIPVSSATYPGIDNPNRECVP</sequence>
<proteinExistence type="predicted"/>
<name>A0A6C0C009_9ZZZZ</name>
<dbReference type="AlphaFoldDB" id="A0A6C0C009"/>
<evidence type="ECO:0000313" key="1">
    <source>
        <dbReference type="EMBL" id="QHS97756.1"/>
    </source>
</evidence>